<dbReference type="STRING" id="659018.ABB34_11130"/>
<dbReference type="RefSeq" id="WP_057641393.1">
    <property type="nucleotide sequence ID" value="NZ_LDJP01000065.1"/>
</dbReference>
<keyword evidence="1" id="KW-1133">Transmembrane helix</keyword>
<reference evidence="2 3" key="1">
    <citation type="submission" date="2015-05" db="EMBL/GenBank/DDBJ databases">
        <title>Genome sequencing and analysis of members of genus Stenotrophomonas.</title>
        <authorList>
            <person name="Patil P.P."/>
            <person name="Midha S."/>
            <person name="Patil P.B."/>
        </authorList>
    </citation>
    <scope>NUCLEOTIDE SEQUENCE [LARGE SCALE GENOMIC DNA]</scope>
    <source>
        <strain evidence="2 3">JCM 16244</strain>
    </source>
</reference>
<keyword evidence="1" id="KW-0812">Transmembrane</keyword>
<proteinExistence type="predicted"/>
<comment type="caution">
    <text evidence="2">The sequence shown here is derived from an EMBL/GenBank/DDBJ whole genome shotgun (WGS) entry which is preliminary data.</text>
</comment>
<dbReference type="AlphaFoldDB" id="A0A0R0DNW9"/>
<name>A0A0R0DNW9_9GAMM</name>
<dbReference type="Proteomes" id="UP000050940">
    <property type="component" value="Unassembled WGS sequence"/>
</dbReference>
<sequence>MNWSPGRHCIHLCLALVLAARLASGWALLPATLVLWVALALLAGLVDALFRRRAPTLAAAESQEGEPRGVSSAAALAPLHGPVPRADALSAPAAAGREWRRHVADIEPFHNERYPRAGICITQDLFLRAGDVLLLRFHSAARDGQEPVRWPCDLCPPGQGGRRWFDVGSREETRILIEHAGVHSLGIGQDDPGSATGCGSIGVWLGVPTPEALSLPLEPAPASACRYEHDRAGGLVVRIEGEDRPPAHARLPVHEPAGVPQGAVLLFANAADAWDVAGITDPAIDWLVQYRHLHRWYLQLSRGDVLVLEQAWQAGEFDRRLPREDSATGFTDGSLRLYGFVRGPGLYDGGTTDGRHALTCDADGFYCLELELHGPPEWRGRPATDFVDLRLWGAFLQRPRAVRDFDLREGRVEDWYRMLMPVPRGMA</sequence>
<keyword evidence="3" id="KW-1185">Reference proteome</keyword>
<evidence type="ECO:0000256" key="1">
    <source>
        <dbReference type="SAM" id="Phobius"/>
    </source>
</evidence>
<protein>
    <submittedName>
        <fullName evidence="2">Uncharacterized protein</fullName>
    </submittedName>
</protein>
<gene>
    <name evidence="2" type="ORF">ABB34_11130</name>
</gene>
<evidence type="ECO:0000313" key="2">
    <source>
        <dbReference type="EMBL" id="KRG83711.1"/>
    </source>
</evidence>
<accession>A0A0R0DNW9</accession>
<evidence type="ECO:0000313" key="3">
    <source>
        <dbReference type="Proteomes" id="UP000050940"/>
    </source>
</evidence>
<dbReference type="OrthoDB" id="6009079at2"/>
<keyword evidence="1" id="KW-0472">Membrane</keyword>
<organism evidence="2 3">
    <name type="scientific">Stenotrophomonas daejeonensis</name>
    <dbReference type="NCBI Taxonomy" id="659018"/>
    <lineage>
        <taxon>Bacteria</taxon>
        <taxon>Pseudomonadati</taxon>
        <taxon>Pseudomonadota</taxon>
        <taxon>Gammaproteobacteria</taxon>
        <taxon>Lysobacterales</taxon>
        <taxon>Lysobacteraceae</taxon>
        <taxon>Stenotrophomonas</taxon>
    </lineage>
</organism>
<dbReference type="EMBL" id="LDJP01000065">
    <property type="protein sequence ID" value="KRG83711.1"/>
    <property type="molecule type" value="Genomic_DNA"/>
</dbReference>
<feature type="transmembrane region" description="Helical" evidence="1">
    <location>
        <begin position="33"/>
        <end position="50"/>
    </location>
</feature>
<dbReference type="PATRIC" id="fig|659018.3.peg.2330"/>